<comment type="caution">
    <text evidence="2">The sequence shown here is derived from an EMBL/GenBank/DDBJ whole genome shotgun (WGS) entry which is preliminary data.</text>
</comment>
<accession>A0ABX1AKR5</accession>
<evidence type="ECO:0000256" key="1">
    <source>
        <dbReference type="SAM" id="MobiDB-lite"/>
    </source>
</evidence>
<organism evidence="2 3">
    <name type="scientific">Streptomyces spiramenti</name>
    <dbReference type="NCBI Taxonomy" id="2720606"/>
    <lineage>
        <taxon>Bacteria</taxon>
        <taxon>Bacillati</taxon>
        <taxon>Actinomycetota</taxon>
        <taxon>Actinomycetes</taxon>
        <taxon>Kitasatosporales</taxon>
        <taxon>Streptomycetaceae</taxon>
        <taxon>Streptomyces</taxon>
    </lineage>
</organism>
<feature type="compositionally biased region" description="Low complexity" evidence="1">
    <location>
        <begin position="117"/>
        <end position="136"/>
    </location>
</feature>
<evidence type="ECO:0000313" key="2">
    <source>
        <dbReference type="EMBL" id="NJP67703.1"/>
    </source>
</evidence>
<reference evidence="2 3" key="1">
    <citation type="submission" date="2020-03" db="EMBL/GenBank/DDBJ databases">
        <title>Draft genome of Streptomyces sp. ventii, isolated from the Axial Seamount in the Pacific Ocean, and resequencing of the two type strains Streptomyces lonarensis strain NCL 716 and Streptomyces bohaiensis strain 11A07.</title>
        <authorList>
            <person name="Loughran R.M."/>
            <person name="Pfannmuller K.M."/>
            <person name="Wasson B.J."/>
            <person name="Deadmond M.C."/>
            <person name="Paddock B.E."/>
            <person name="Koyack M.J."/>
            <person name="Gallegos D.A."/>
            <person name="Mitchell E.A."/>
            <person name="Ushijima B."/>
            <person name="Saw J.H."/>
            <person name="Mcphail K.L."/>
            <person name="Videau P."/>
        </authorList>
    </citation>
    <scope>NUCLEOTIDE SEQUENCE [LARGE SCALE GENOMIC DNA]</scope>
    <source>
        <strain evidence="3">5675061</strain>
    </source>
</reference>
<proteinExistence type="predicted"/>
<feature type="region of interest" description="Disordered" evidence="1">
    <location>
        <begin position="109"/>
        <end position="143"/>
    </location>
</feature>
<dbReference type="InterPro" id="IPR019933">
    <property type="entry name" value="DivIVA_domain"/>
</dbReference>
<dbReference type="NCBIfam" id="TIGR03544">
    <property type="entry name" value="DivI1A_domain"/>
    <property type="match status" value="1"/>
</dbReference>
<feature type="region of interest" description="Disordered" evidence="1">
    <location>
        <begin position="25"/>
        <end position="58"/>
    </location>
</feature>
<protein>
    <submittedName>
        <fullName evidence="2">DivIVA domain-containing protein</fullName>
    </submittedName>
</protein>
<name>A0ABX1AKR5_9ACTN</name>
<dbReference type="Proteomes" id="UP000746503">
    <property type="component" value="Unassembled WGS sequence"/>
</dbReference>
<keyword evidence="3" id="KW-1185">Reference proteome</keyword>
<evidence type="ECO:0000313" key="3">
    <source>
        <dbReference type="Proteomes" id="UP000746503"/>
    </source>
</evidence>
<gene>
    <name evidence="2" type="ORF">HCJ92_15695</name>
</gene>
<sequence length="143" mass="14381">MFVWLMVAMVVVIGGVTLAVLGSGDGSGGPTSGGLPEAAPDRPDDPLPQDRAVGPADLTALRLPVAPRGYRMGDVDEVLDRLAAELADRDARIEELRVALAGAQAFALSHDPGDSRAAGAHTPAPHTPGQSGAEPPAGAPGHG</sequence>
<dbReference type="RefSeq" id="WP_167934220.1">
    <property type="nucleotide sequence ID" value="NZ_JAAVJB010000132.1"/>
</dbReference>
<dbReference type="EMBL" id="JAAVJB010000132">
    <property type="protein sequence ID" value="NJP67703.1"/>
    <property type="molecule type" value="Genomic_DNA"/>
</dbReference>